<feature type="active site" description="Proton acceptor" evidence="3">
    <location>
        <position position="173"/>
    </location>
</feature>
<evidence type="ECO:0000256" key="3">
    <source>
        <dbReference type="PROSITE-ProRule" id="PRU01161"/>
    </source>
</evidence>
<evidence type="ECO:0000259" key="4">
    <source>
        <dbReference type="PROSITE" id="PS51635"/>
    </source>
</evidence>
<feature type="short sequence motif" description="DGA/G" evidence="3">
    <location>
        <begin position="173"/>
        <end position="175"/>
    </location>
</feature>
<comment type="similarity">
    <text evidence="1">Belongs to the patatin family.</text>
</comment>
<evidence type="ECO:0000313" key="5">
    <source>
        <dbReference type="EMBL" id="WRS40623.1"/>
    </source>
</evidence>
<dbReference type="EMBL" id="CP141769">
    <property type="protein sequence ID" value="WRS40623.1"/>
    <property type="molecule type" value="Genomic_DNA"/>
</dbReference>
<feature type="domain" description="PNPLA" evidence="4">
    <location>
        <begin position="5"/>
        <end position="186"/>
    </location>
</feature>
<feature type="short sequence motif" description="GXSXG" evidence="3">
    <location>
        <begin position="41"/>
        <end position="45"/>
    </location>
</feature>
<gene>
    <name evidence="5" type="ORF">VA613_07025</name>
</gene>
<keyword evidence="2 3" id="KW-0443">Lipid metabolism</keyword>
<dbReference type="PANTHER" id="PTHR32176:SF92">
    <property type="entry name" value="XYLOSE ISOMERASE"/>
    <property type="match status" value="1"/>
</dbReference>
<dbReference type="InterPro" id="IPR002641">
    <property type="entry name" value="PNPLA_dom"/>
</dbReference>
<organism evidence="5 6">
    <name type="scientific">Thiobacillus sedimenti</name>
    <dbReference type="NCBI Taxonomy" id="3110231"/>
    <lineage>
        <taxon>Bacteria</taxon>
        <taxon>Pseudomonadati</taxon>
        <taxon>Pseudomonadota</taxon>
        <taxon>Betaproteobacteria</taxon>
        <taxon>Nitrosomonadales</taxon>
        <taxon>Thiobacillaceae</taxon>
        <taxon>Thiobacillus</taxon>
    </lineage>
</organism>
<dbReference type="Gene3D" id="3.40.1090.10">
    <property type="entry name" value="Cytosolic phospholipase A2 catalytic domain"/>
    <property type="match status" value="1"/>
</dbReference>
<proteinExistence type="inferred from homology"/>
<dbReference type="InterPro" id="IPR016035">
    <property type="entry name" value="Acyl_Trfase/lysoPLipase"/>
</dbReference>
<dbReference type="Proteomes" id="UP001334732">
    <property type="component" value="Chromosome"/>
</dbReference>
<keyword evidence="3" id="KW-0378">Hydrolase</keyword>
<sequence length="328" mass="34754">MRKILSIDGGGIKGVFPAAFLAKLEEDLPEPIGSYFDLIAGTSTGGIIALALGAGYRAREILEFYEKYGPGLFANNGLAARAKHFLTRKHSADGLKAALLAQFGDRKLGDSVTRLVIPSQNLETGKVYIFKTAHHERFQEDRKRDMVDVALATSAAPTFLPTHKLPGGTALIDGGIWANDPAGVAAVEAVGILGWNPRDVHMLSLSCTASPMKLNGDGWLAAGKLSWAAKLLDVVSAGQSSGAQGTAAVLLGGHDQINRIAPQVAAGTFELDNARGISRLRGLGESEAREARPKLERFFREVAAPFTPLPAIGAWAQRPPSPERSEAA</sequence>
<evidence type="ECO:0000256" key="2">
    <source>
        <dbReference type="ARBA" id="ARBA00023098"/>
    </source>
</evidence>
<feature type="short sequence motif" description="GXGXXG" evidence="3">
    <location>
        <begin position="9"/>
        <end position="14"/>
    </location>
</feature>
<dbReference type="CDD" id="cd07199">
    <property type="entry name" value="Pat17_PNPLA8_PNPLA9_like"/>
    <property type="match status" value="1"/>
</dbReference>
<dbReference type="RefSeq" id="WP_324781150.1">
    <property type="nucleotide sequence ID" value="NZ_CP141769.1"/>
</dbReference>
<reference evidence="5 6" key="1">
    <citation type="submission" date="2023-12" db="EMBL/GenBank/DDBJ databases">
        <title>Thiobacillus sedimentum sp. nov., a chemolithoautotrophic sulfur-oxidizing bacterium isolated from freshwater sediment.</title>
        <authorList>
            <person name="Luo J."/>
            <person name="Dai C."/>
        </authorList>
    </citation>
    <scope>NUCLEOTIDE SEQUENCE [LARGE SCALE GENOMIC DNA]</scope>
    <source>
        <strain evidence="5 6">SCUT-2</strain>
    </source>
</reference>
<dbReference type="Pfam" id="PF01734">
    <property type="entry name" value="Patatin"/>
    <property type="match status" value="1"/>
</dbReference>
<accession>A0ABZ1CRT0</accession>
<evidence type="ECO:0000256" key="1">
    <source>
        <dbReference type="ARBA" id="ARBA00010240"/>
    </source>
</evidence>
<dbReference type="SUPFAM" id="SSF52151">
    <property type="entry name" value="FabD/lysophospholipase-like"/>
    <property type="match status" value="1"/>
</dbReference>
<feature type="active site" description="Nucleophile" evidence="3">
    <location>
        <position position="43"/>
    </location>
</feature>
<keyword evidence="3" id="KW-0442">Lipid degradation</keyword>
<evidence type="ECO:0000313" key="6">
    <source>
        <dbReference type="Proteomes" id="UP001334732"/>
    </source>
</evidence>
<dbReference type="PROSITE" id="PS51635">
    <property type="entry name" value="PNPLA"/>
    <property type="match status" value="1"/>
</dbReference>
<dbReference type="PANTHER" id="PTHR32176">
    <property type="entry name" value="XYLOSE ISOMERASE"/>
    <property type="match status" value="1"/>
</dbReference>
<protein>
    <submittedName>
        <fullName evidence="5">CBASS cGAMP-activated phospholipase</fullName>
    </submittedName>
</protein>
<name>A0ABZ1CRT0_9PROT</name>
<keyword evidence="6" id="KW-1185">Reference proteome</keyword>
<dbReference type="NCBIfam" id="NF041079">
    <property type="entry name" value="CBASS_lipase"/>
    <property type="match status" value="1"/>
</dbReference>